<dbReference type="InterPro" id="IPR015943">
    <property type="entry name" value="WD40/YVTN_repeat-like_dom_sf"/>
</dbReference>
<dbReference type="GeneTree" id="ENSGT00940000171912"/>
<organism evidence="3 4">
    <name type="scientific">Loxodonta africana</name>
    <name type="common">African elephant</name>
    <dbReference type="NCBI Taxonomy" id="9785"/>
    <lineage>
        <taxon>Eukaryota</taxon>
        <taxon>Metazoa</taxon>
        <taxon>Chordata</taxon>
        <taxon>Craniata</taxon>
        <taxon>Vertebrata</taxon>
        <taxon>Euteleostomi</taxon>
        <taxon>Mammalia</taxon>
        <taxon>Eutheria</taxon>
        <taxon>Afrotheria</taxon>
        <taxon>Proboscidea</taxon>
        <taxon>Elephantidae</taxon>
        <taxon>Loxodonta</taxon>
    </lineage>
</organism>
<dbReference type="InterPro" id="IPR040441">
    <property type="entry name" value="CFA20/CFAP20DC"/>
</dbReference>
<feature type="domain" description="CFA20" evidence="2">
    <location>
        <begin position="6"/>
        <end position="121"/>
    </location>
</feature>
<sequence>STPPSVWQQPLLNVFRHFKVDEWKRSTKEGDMPLVKDKTLRSTVYQIRGSVSASNYIQLPKTSTQSLGLTGQYLYVLFQPLPTKHFIIHLDLAIEQDSQVVRVSFSNLFKEFKSMATWLQFLFLCEARLSRPGDKMGQKVWKGQSAGPPGTCWTCLHLDLQDTLLMYLNQHYGHLKSVHLCASMLVWNLYTSDLCFDPALPLSSWAPQGWMLVTHWWAPGLREMAFPVPKRECWHDCYVHMWFPSNSPGAPCELGQVVTIALAPAVGLLGPMPRLIPRVVVGSRALKDSVSPVVPMSSPTAAGAGHRTPRADGSHPPQSHPAASVSVSFLEVSLSLQPLEALAQVGAGDGVHTFAHTQAIAPWALEDVGSQEAASSKQSRQEMAWGKNPSQSLLPVPILKLKGVIGFGGPSTRWALWTKDGATVVYPCHVVIVTLQIYTSEQRFFLGHTDKVGTT</sequence>
<dbReference type="AlphaFoldDB" id="G3TC70"/>
<dbReference type="OMA" id="YWHDLYD"/>
<protein>
    <recommendedName>
        <fullName evidence="2">CFA20 domain-containing protein</fullName>
    </recommendedName>
</protein>
<dbReference type="STRING" id="9785.ENSLAFP00000011627"/>
<evidence type="ECO:0000313" key="3">
    <source>
        <dbReference type="Ensembl" id="ENSLAFP00000011627.4"/>
    </source>
</evidence>
<dbReference type="PANTHER" id="PTHR12458">
    <property type="entry name" value="ORF PROTEIN"/>
    <property type="match status" value="1"/>
</dbReference>
<evidence type="ECO:0000313" key="4">
    <source>
        <dbReference type="Proteomes" id="UP000007646"/>
    </source>
</evidence>
<dbReference type="eggNOG" id="KOG3213">
    <property type="taxonomic scope" value="Eukaryota"/>
</dbReference>
<dbReference type="Gene3D" id="2.130.10.10">
    <property type="entry name" value="YVTN repeat-like/Quinoprotein amine dehydrogenase"/>
    <property type="match status" value="2"/>
</dbReference>
<evidence type="ECO:0000256" key="1">
    <source>
        <dbReference type="SAM" id="MobiDB-lite"/>
    </source>
</evidence>
<evidence type="ECO:0000259" key="2">
    <source>
        <dbReference type="Pfam" id="PF05018"/>
    </source>
</evidence>
<keyword evidence="4" id="KW-1185">Reference proteome</keyword>
<feature type="region of interest" description="Disordered" evidence="1">
    <location>
        <begin position="292"/>
        <end position="322"/>
    </location>
</feature>
<name>G3TC70_LOXAF</name>
<dbReference type="Pfam" id="PF05018">
    <property type="entry name" value="CFA20_dom"/>
    <property type="match status" value="1"/>
</dbReference>
<accession>G3TC70</accession>
<reference evidence="3" key="2">
    <citation type="submission" date="2025-08" db="UniProtKB">
        <authorList>
            <consortium name="Ensembl"/>
        </authorList>
    </citation>
    <scope>IDENTIFICATION</scope>
    <source>
        <strain evidence="3">Isolate ISIS603380</strain>
    </source>
</reference>
<dbReference type="Ensembl" id="ENSLAFT00000013885.4">
    <property type="protein sequence ID" value="ENSLAFP00000011627.4"/>
    <property type="gene ID" value="ENSLAFG00000013879.4"/>
</dbReference>
<proteinExistence type="predicted"/>
<dbReference type="InterPro" id="IPR007714">
    <property type="entry name" value="CFA20_dom"/>
</dbReference>
<dbReference type="Proteomes" id="UP000007646">
    <property type="component" value="Unassembled WGS sequence"/>
</dbReference>
<dbReference type="HOGENOM" id="CLU_026759_0_0_1"/>
<reference evidence="3 4" key="1">
    <citation type="submission" date="2009-06" db="EMBL/GenBank/DDBJ databases">
        <title>The Genome Sequence of Loxodonta africana (African elephant).</title>
        <authorList>
            <person name="Di Palma F."/>
            <person name="Heiman D."/>
            <person name="Young S."/>
            <person name="Johnson J."/>
            <person name="Lander E.S."/>
            <person name="Lindblad-Toh K."/>
        </authorList>
    </citation>
    <scope>NUCLEOTIDE SEQUENCE [LARGE SCALE GENOMIC DNA]</scope>
    <source>
        <strain evidence="3 4">Isolate ISIS603380</strain>
    </source>
</reference>
<reference evidence="3" key="3">
    <citation type="submission" date="2025-09" db="UniProtKB">
        <authorList>
            <consortium name="Ensembl"/>
        </authorList>
    </citation>
    <scope>IDENTIFICATION</scope>
    <source>
        <strain evidence="3">Isolate ISIS603380</strain>
    </source>
</reference>
<dbReference type="InParanoid" id="G3TC70"/>